<proteinExistence type="predicted"/>
<evidence type="ECO:0000256" key="2">
    <source>
        <dbReference type="SAM" id="MobiDB-lite"/>
    </source>
</evidence>
<protein>
    <submittedName>
        <fullName evidence="3">Uncharacterized protein</fullName>
    </submittedName>
</protein>
<feature type="region of interest" description="Disordered" evidence="2">
    <location>
        <begin position="325"/>
        <end position="367"/>
    </location>
</feature>
<feature type="region of interest" description="Disordered" evidence="2">
    <location>
        <begin position="414"/>
        <end position="500"/>
    </location>
</feature>
<feature type="coiled-coil region" evidence="1">
    <location>
        <begin position="215"/>
        <end position="308"/>
    </location>
</feature>
<name>A0A6T8PLJ2_HEMAN</name>
<organism evidence="3">
    <name type="scientific">Hemiselmis andersenii</name>
    <name type="common">Cryptophyte alga</name>
    <dbReference type="NCBI Taxonomy" id="464988"/>
    <lineage>
        <taxon>Eukaryota</taxon>
        <taxon>Cryptophyceae</taxon>
        <taxon>Cryptomonadales</taxon>
        <taxon>Hemiselmidaceae</taxon>
        <taxon>Hemiselmis</taxon>
    </lineage>
</organism>
<reference evidence="3" key="1">
    <citation type="submission" date="2021-01" db="EMBL/GenBank/DDBJ databases">
        <authorList>
            <person name="Corre E."/>
            <person name="Pelletier E."/>
            <person name="Niang G."/>
            <person name="Scheremetjew M."/>
            <person name="Finn R."/>
            <person name="Kale V."/>
            <person name="Holt S."/>
            <person name="Cochrane G."/>
            <person name="Meng A."/>
            <person name="Brown T."/>
            <person name="Cohen L."/>
        </authorList>
    </citation>
    <scope>NUCLEOTIDE SEQUENCE</scope>
    <source>
        <strain evidence="3">CCMP644</strain>
    </source>
</reference>
<evidence type="ECO:0000256" key="1">
    <source>
        <dbReference type="SAM" id="Coils"/>
    </source>
</evidence>
<dbReference type="EMBL" id="HBFX01030334">
    <property type="protein sequence ID" value="CAD8966987.1"/>
    <property type="molecule type" value="Transcribed_RNA"/>
</dbReference>
<keyword evidence="1" id="KW-0175">Coiled coil</keyword>
<feature type="coiled-coil region" evidence="1">
    <location>
        <begin position="26"/>
        <end position="53"/>
    </location>
</feature>
<feature type="compositionally biased region" description="Low complexity" evidence="2">
    <location>
        <begin position="419"/>
        <end position="429"/>
    </location>
</feature>
<dbReference type="AlphaFoldDB" id="A0A6T8PLJ2"/>
<evidence type="ECO:0000313" key="3">
    <source>
        <dbReference type="EMBL" id="CAD8966987.1"/>
    </source>
</evidence>
<sequence>MPKKGGGKDKDAGPPKPKGEFDAFNKEELAALIVQLRHDKAVAEQQVVQLSAAFHRQEAVVDDLDAAARSVQNAHEREIGLMYDESAVARSELEYQRATTELENRRLKDEIASYIVMQEQNEALKESLARIHDEMRDKEIVHRAEVDRLLESVTEHKAKLHREFKVRLQEMSGQIAEDKASVGLSVIAPAEGQLTKAQAQTSVLHKRVEESASHMSVLMQKYEELEHQHATMKLEHELAQQSMEIQTKEMLQLKRELLESRERCGSMEQDLRAARMERELVHKAAKASEKYEQETTTLQNEVQLMRQKLTSALHASEMWKKRSARGLKGAHSAHHGMSGRGERSSINRGGTAHAPEKLGGSPRRIRSRKEEVGDVMKSMNMKKIYPTESAPRFGGGGHREDVRRIWNANYDDKATDAESQAPSSPSGSSVNKNRAATAPLAHPSVRPMTPIDSFAQLHLPSGGGTLAPEFGIPADGRRSAPPRIQKRPTSVQSGRFFNPA</sequence>
<feature type="region of interest" description="Disordered" evidence="2">
    <location>
        <begin position="1"/>
        <end position="22"/>
    </location>
</feature>
<feature type="compositionally biased region" description="Polar residues" evidence="2">
    <location>
        <begin position="487"/>
        <end position="500"/>
    </location>
</feature>
<accession>A0A6T8PLJ2</accession>
<gene>
    <name evidence="3" type="ORF">HAND00432_LOCUS18286</name>
</gene>